<sequence length="1024" mass="112354">MSKSLHRISGFTWMALLFMACMSLTALGQSQSVKVSGKVTDQSDGNALPGVNIIIKGTSLGTVTNSEGNYQLDVASDAILVFSSIGYSTQEIELNGQTTLNVSMDLDVRQLDELVVVGYQTQKKRELTGAIASVNTRELEKIASVSTTQGIQGLIAGVDVVNTSGSPGSDPSILVRGITTINNGNGPLFIVDGVWTNSYYANPNDVESITVLKDAAAAAIYGSRAAAGVIIVKTKRGTKKKPTFEFNTFRKIDRLAKKLELANASEYIQILKLAHDNAGSTYPDFVQAYENNPGDFADTDWQDAYYRNASEDNYHLSFSGGAENVNFRVSGYYSKTTGLKIDTEAERMGLRINTDLKVGKLTIGESINLGHTTSEVSAGTGFADMYQITNISPLIPVYDPNNEGGFGGAPVGLGFNDASNQVGQNMLKDNERKWYDVVASIYADMEILKGLNYKIQGSVDFGNYYQYDYTPTYEMGVFDRSDVASLSEERSNDLNWMVEQTLKYFKSFGDHNISALAGFSVNEYTYRGLSGSGNRFENNDLRTLGSAQENLSASSSTNRVAGRSFFGSLSYNFQEKYLVTANIRRDGSSKFDNKHGVFPSVSVGWWLSEENFFAPLTSVVSGVKLRASYGEIGNNIIGSYAYIPSLGIDQGAVNYPFGTDGSIDIGTSILELPSFNIEWESTRTKGIGADFFVLNNQLEFSLDVFNKLTTGILDAQLLSGSTGINTEPTGNVGELETKGWELSATYKNYKGAFNFEIGANVSHSKATMLKFAKEGEERWDGPSKLYAGGQVGEFWLYEENGIFKSQEEVDQWNEVNGYRNDAGDWIPLQPFAEAGDVRFVDQNGDGILNTDDRVHRGSGTPDILLGLNLLASYKNFDLAANFYGTFGNNTYNYARRQLQRMDNTWNYGRDGLNSWTPDNPNTDIPRAVIGDPNGNNRESTRYLEKGSYLRLNNLQIGYSLPKDLLSKIGVQKVRVYVGGTRLFTITKYEGYDPATTGGILHGRGVDYANYPLPRSFTFGLQASF</sequence>
<keyword evidence="1" id="KW-0812">Transmembrane</keyword>
<evidence type="ECO:0000313" key="7">
    <source>
        <dbReference type="Proteomes" id="UP001172082"/>
    </source>
</evidence>
<dbReference type="Pfam" id="PF07715">
    <property type="entry name" value="Plug"/>
    <property type="match status" value="1"/>
</dbReference>
<dbReference type="InterPro" id="IPR008969">
    <property type="entry name" value="CarboxyPept-like_regulatory"/>
</dbReference>
<dbReference type="InterPro" id="IPR000531">
    <property type="entry name" value="Beta-barrel_TonB"/>
</dbReference>
<dbReference type="Pfam" id="PF13715">
    <property type="entry name" value="CarbopepD_reg_2"/>
    <property type="match status" value="1"/>
</dbReference>
<comment type="subcellular location">
    <subcellularLocation>
        <location evidence="1">Cell outer membrane</location>
        <topology evidence="1">Multi-pass membrane protein</topology>
    </subcellularLocation>
</comment>
<evidence type="ECO:0000313" key="6">
    <source>
        <dbReference type="EMBL" id="MDN5200764.1"/>
    </source>
</evidence>
<name>A0ABT8KJ93_9BACT</name>
<evidence type="ECO:0000259" key="4">
    <source>
        <dbReference type="Pfam" id="PF00593"/>
    </source>
</evidence>
<dbReference type="Gene3D" id="2.60.40.1120">
    <property type="entry name" value="Carboxypeptidase-like, regulatory domain"/>
    <property type="match status" value="1"/>
</dbReference>
<feature type="region of interest" description="Disordered" evidence="3">
    <location>
        <begin position="916"/>
        <end position="936"/>
    </location>
</feature>
<comment type="caution">
    <text evidence="6">The sequence shown here is derived from an EMBL/GenBank/DDBJ whole genome shotgun (WGS) entry which is preliminary data.</text>
</comment>
<dbReference type="Proteomes" id="UP001172082">
    <property type="component" value="Unassembled WGS sequence"/>
</dbReference>
<dbReference type="Gene3D" id="2.170.130.10">
    <property type="entry name" value="TonB-dependent receptor, plug domain"/>
    <property type="match status" value="1"/>
</dbReference>
<dbReference type="InterPro" id="IPR037066">
    <property type="entry name" value="Plug_dom_sf"/>
</dbReference>
<dbReference type="InterPro" id="IPR012910">
    <property type="entry name" value="Plug_dom"/>
</dbReference>
<keyword evidence="1" id="KW-1134">Transmembrane beta strand</keyword>
<gene>
    <name evidence="6" type="ORF">QQ008_05315</name>
</gene>
<evidence type="ECO:0000256" key="1">
    <source>
        <dbReference type="PROSITE-ProRule" id="PRU01360"/>
    </source>
</evidence>
<dbReference type="Pfam" id="PF00593">
    <property type="entry name" value="TonB_dep_Rec_b-barrel"/>
    <property type="match status" value="1"/>
</dbReference>
<dbReference type="NCBIfam" id="TIGR04057">
    <property type="entry name" value="SusC_RagA_signa"/>
    <property type="match status" value="1"/>
</dbReference>
<protein>
    <submittedName>
        <fullName evidence="6">TonB-dependent receptor</fullName>
    </submittedName>
</protein>
<comment type="similarity">
    <text evidence="1 2">Belongs to the TonB-dependent receptor family.</text>
</comment>
<evidence type="ECO:0000256" key="2">
    <source>
        <dbReference type="RuleBase" id="RU003357"/>
    </source>
</evidence>
<dbReference type="SUPFAM" id="SSF56935">
    <property type="entry name" value="Porins"/>
    <property type="match status" value="1"/>
</dbReference>
<organism evidence="6 7">
    <name type="scientific">Splendidivirga corallicola</name>
    <dbReference type="NCBI Taxonomy" id="3051826"/>
    <lineage>
        <taxon>Bacteria</taxon>
        <taxon>Pseudomonadati</taxon>
        <taxon>Bacteroidota</taxon>
        <taxon>Cytophagia</taxon>
        <taxon>Cytophagales</taxon>
        <taxon>Splendidivirgaceae</taxon>
        <taxon>Splendidivirga</taxon>
    </lineage>
</organism>
<keyword evidence="6" id="KW-0675">Receptor</keyword>
<dbReference type="InterPro" id="IPR023997">
    <property type="entry name" value="TonB-dep_OMP_SusC/RagA_CS"/>
</dbReference>
<accession>A0ABT8KJ93</accession>
<feature type="domain" description="TonB-dependent receptor plug" evidence="5">
    <location>
        <begin position="123"/>
        <end position="229"/>
    </location>
</feature>
<dbReference type="SUPFAM" id="SSF49464">
    <property type="entry name" value="Carboxypeptidase regulatory domain-like"/>
    <property type="match status" value="1"/>
</dbReference>
<dbReference type="RefSeq" id="WP_346750784.1">
    <property type="nucleotide sequence ID" value="NZ_JAUJEA010000001.1"/>
</dbReference>
<keyword evidence="1" id="KW-0813">Transport</keyword>
<dbReference type="NCBIfam" id="TIGR04056">
    <property type="entry name" value="OMP_RagA_SusC"/>
    <property type="match status" value="1"/>
</dbReference>
<dbReference type="InterPro" id="IPR023996">
    <property type="entry name" value="TonB-dep_OMP_SusC/RagA"/>
</dbReference>
<evidence type="ECO:0000256" key="3">
    <source>
        <dbReference type="SAM" id="MobiDB-lite"/>
    </source>
</evidence>
<keyword evidence="1" id="KW-0998">Cell outer membrane</keyword>
<keyword evidence="1 2" id="KW-0472">Membrane</keyword>
<keyword evidence="7" id="KW-1185">Reference proteome</keyword>
<dbReference type="EMBL" id="JAUJEA010000001">
    <property type="protein sequence ID" value="MDN5200764.1"/>
    <property type="molecule type" value="Genomic_DNA"/>
</dbReference>
<keyword evidence="2" id="KW-0798">TonB box</keyword>
<dbReference type="PROSITE" id="PS51257">
    <property type="entry name" value="PROKAR_LIPOPROTEIN"/>
    <property type="match status" value="1"/>
</dbReference>
<feature type="domain" description="TonB-dependent receptor-like beta-barrel" evidence="4">
    <location>
        <begin position="411"/>
        <end position="972"/>
    </location>
</feature>
<dbReference type="InterPro" id="IPR039426">
    <property type="entry name" value="TonB-dep_rcpt-like"/>
</dbReference>
<evidence type="ECO:0000259" key="5">
    <source>
        <dbReference type="Pfam" id="PF07715"/>
    </source>
</evidence>
<dbReference type="PROSITE" id="PS52016">
    <property type="entry name" value="TONB_DEPENDENT_REC_3"/>
    <property type="match status" value="1"/>
</dbReference>
<reference evidence="6" key="1">
    <citation type="submission" date="2023-06" db="EMBL/GenBank/DDBJ databases">
        <title>Genomic of Parafulvivirga corallium.</title>
        <authorList>
            <person name="Wang G."/>
        </authorList>
    </citation>
    <scope>NUCLEOTIDE SEQUENCE</scope>
    <source>
        <strain evidence="6">BMA10</strain>
    </source>
</reference>
<proteinExistence type="inferred from homology"/>